<evidence type="ECO:0000313" key="3">
    <source>
        <dbReference type="Proteomes" id="UP000693970"/>
    </source>
</evidence>
<dbReference type="Proteomes" id="UP000693970">
    <property type="component" value="Unassembled WGS sequence"/>
</dbReference>
<accession>A0A9K3KGS2</accession>
<proteinExistence type="predicted"/>
<reference evidence="2" key="2">
    <citation type="submission" date="2021-04" db="EMBL/GenBank/DDBJ databases">
        <authorList>
            <person name="Podell S."/>
        </authorList>
    </citation>
    <scope>NUCLEOTIDE SEQUENCE</scope>
    <source>
        <strain evidence="2">Hildebrandi</strain>
    </source>
</reference>
<feature type="compositionally biased region" description="Low complexity" evidence="1">
    <location>
        <begin position="1"/>
        <end position="18"/>
    </location>
</feature>
<comment type="caution">
    <text evidence="2">The sequence shown here is derived from an EMBL/GenBank/DDBJ whole genome shotgun (WGS) entry which is preliminary data.</text>
</comment>
<feature type="region of interest" description="Disordered" evidence="1">
    <location>
        <begin position="1"/>
        <end position="75"/>
    </location>
</feature>
<gene>
    <name evidence="2" type="ORF">IV203_020622</name>
</gene>
<feature type="compositionally biased region" description="Basic and acidic residues" evidence="1">
    <location>
        <begin position="52"/>
        <end position="61"/>
    </location>
</feature>
<organism evidence="2 3">
    <name type="scientific">Nitzschia inconspicua</name>
    <dbReference type="NCBI Taxonomy" id="303405"/>
    <lineage>
        <taxon>Eukaryota</taxon>
        <taxon>Sar</taxon>
        <taxon>Stramenopiles</taxon>
        <taxon>Ochrophyta</taxon>
        <taxon>Bacillariophyta</taxon>
        <taxon>Bacillariophyceae</taxon>
        <taxon>Bacillariophycidae</taxon>
        <taxon>Bacillariales</taxon>
        <taxon>Bacillariaceae</taxon>
        <taxon>Nitzschia</taxon>
    </lineage>
</organism>
<protein>
    <submittedName>
        <fullName evidence="2">Uncharacterized protein</fullName>
    </submittedName>
</protein>
<evidence type="ECO:0000313" key="2">
    <source>
        <dbReference type="EMBL" id="KAG7342678.1"/>
    </source>
</evidence>
<keyword evidence="3" id="KW-1185">Reference proteome</keyword>
<name>A0A9K3KGS2_9STRA</name>
<sequence length="216" mass="24584">METLFSTSSGSSVSKSYSPIRDDSPDSWPPLRPPRSAKSQLPIEYQQQEAKSAARDDDATPKAKTKKNFSSSREEPTMLVEIQGLSLLEERDKYVKELHQANRIMYFQALQLIRKQKFWLEHAQIFSCGKADPHTVELRQKALTVLELKIEAAHVHGPTVLSAEKALFKASALLEETMDFFLNIDKTAKEGTFRATKLPLKRKCLLLCYHKMTQLC</sequence>
<evidence type="ECO:0000256" key="1">
    <source>
        <dbReference type="SAM" id="MobiDB-lite"/>
    </source>
</evidence>
<dbReference type="AlphaFoldDB" id="A0A9K3KGS2"/>
<reference evidence="2" key="1">
    <citation type="journal article" date="2021" name="Sci. Rep.">
        <title>Diploid genomic architecture of Nitzschia inconspicua, an elite biomass production diatom.</title>
        <authorList>
            <person name="Oliver A."/>
            <person name="Podell S."/>
            <person name="Pinowska A."/>
            <person name="Traller J.C."/>
            <person name="Smith S.R."/>
            <person name="McClure R."/>
            <person name="Beliaev A."/>
            <person name="Bohutskyi P."/>
            <person name="Hill E.A."/>
            <person name="Rabines A."/>
            <person name="Zheng H."/>
            <person name="Allen L.Z."/>
            <person name="Kuo A."/>
            <person name="Grigoriev I.V."/>
            <person name="Allen A.E."/>
            <person name="Hazlebeck D."/>
            <person name="Allen E.E."/>
        </authorList>
    </citation>
    <scope>NUCLEOTIDE SEQUENCE</scope>
    <source>
        <strain evidence="2">Hildebrandi</strain>
    </source>
</reference>
<dbReference type="EMBL" id="JAGRRH010000024">
    <property type="protein sequence ID" value="KAG7342678.1"/>
    <property type="molecule type" value="Genomic_DNA"/>
</dbReference>